<dbReference type="EMBL" id="AP011177">
    <property type="protein sequence ID" value="BAJ03358.1"/>
    <property type="molecule type" value="Genomic_DNA"/>
</dbReference>
<protein>
    <submittedName>
        <fullName evidence="2">Uncharacterized protein</fullName>
    </submittedName>
</protein>
<dbReference type="AlphaFoldDB" id="D4ZBG3"/>
<evidence type="ECO:0000313" key="3">
    <source>
        <dbReference type="Proteomes" id="UP000002350"/>
    </source>
</evidence>
<gene>
    <name evidence="2" type="ordered locus">SVI_3387</name>
</gene>
<reference evidence="3" key="1">
    <citation type="journal article" date="2010" name="Mol. Biosyst.">
        <title>Complete genome sequence and comparative analysis of Shewanella violacea, a psychrophilic and piezophilic bacterium from deep sea floor sediments.</title>
        <authorList>
            <person name="Aono E."/>
            <person name="Baba T."/>
            <person name="Ara T."/>
            <person name="Nishi T."/>
            <person name="Nakamichi T."/>
            <person name="Inamoto E."/>
            <person name="Toyonaga H."/>
            <person name="Hasegawa M."/>
            <person name="Takai Y."/>
            <person name="Okumura Y."/>
            <person name="Baba M."/>
            <person name="Tomita M."/>
            <person name="Kato C."/>
            <person name="Oshima T."/>
            <person name="Nakasone K."/>
            <person name="Mori H."/>
        </authorList>
    </citation>
    <scope>NUCLEOTIDE SEQUENCE [LARGE SCALE GENOMIC DNA]</scope>
    <source>
        <strain evidence="3">JCM 10179 / CIP 106290 / LMG 19151 / DSS12</strain>
    </source>
</reference>
<accession>D4ZBG3</accession>
<proteinExistence type="predicted"/>
<feature type="region of interest" description="Disordered" evidence="1">
    <location>
        <begin position="1"/>
        <end position="29"/>
    </location>
</feature>
<keyword evidence="3" id="KW-1185">Reference proteome</keyword>
<evidence type="ECO:0000313" key="2">
    <source>
        <dbReference type="EMBL" id="BAJ03358.1"/>
    </source>
</evidence>
<dbReference type="KEGG" id="svo:SVI_3387"/>
<name>D4ZBG3_SHEVD</name>
<evidence type="ECO:0000256" key="1">
    <source>
        <dbReference type="SAM" id="MobiDB-lite"/>
    </source>
</evidence>
<dbReference type="Proteomes" id="UP000002350">
    <property type="component" value="Chromosome"/>
</dbReference>
<dbReference type="HOGENOM" id="CLU_2755639_0_0_6"/>
<sequence length="70" mass="7819">MSGELPHPISIDNNAPKPKSGPSPVKPPISYKTLYKPNSPALHLVVTSKAFIKMTNFRHKKARRKDRLSV</sequence>
<organism evidence="2 3">
    <name type="scientific">Shewanella violacea (strain JCM 10179 / CIP 106290 / LMG 19151 / DSS12)</name>
    <dbReference type="NCBI Taxonomy" id="637905"/>
    <lineage>
        <taxon>Bacteria</taxon>
        <taxon>Pseudomonadati</taxon>
        <taxon>Pseudomonadota</taxon>
        <taxon>Gammaproteobacteria</taxon>
        <taxon>Alteromonadales</taxon>
        <taxon>Shewanellaceae</taxon>
        <taxon>Shewanella</taxon>
    </lineage>
</organism>